<evidence type="ECO:0000259" key="1">
    <source>
        <dbReference type="Pfam" id="PF03781"/>
    </source>
</evidence>
<reference evidence="2 3" key="1">
    <citation type="submission" date="2018-09" db="EMBL/GenBank/DDBJ databases">
        <authorList>
            <person name="Zhu H."/>
        </authorList>
    </citation>
    <scope>NUCLEOTIDE SEQUENCE [LARGE SCALE GENOMIC DNA]</scope>
    <source>
        <strain evidence="2 3">K1W22B-8</strain>
    </source>
</reference>
<keyword evidence="3" id="KW-1185">Reference proteome</keyword>
<organism evidence="2 3">
    <name type="scientific">Oleomonas cavernae</name>
    <dbReference type="NCBI Taxonomy" id="2320859"/>
    <lineage>
        <taxon>Bacteria</taxon>
        <taxon>Pseudomonadati</taxon>
        <taxon>Pseudomonadota</taxon>
        <taxon>Alphaproteobacteria</taxon>
        <taxon>Acetobacterales</taxon>
        <taxon>Acetobacteraceae</taxon>
        <taxon>Oleomonas</taxon>
    </lineage>
</organism>
<dbReference type="GO" id="GO:0120147">
    <property type="term" value="F:formylglycine-generating oxidase activity"/>
    <property type="evidence" value="ECO:0007669"/>
    <property type="project" value="TreeGrafter"/>
</dbReference>
<dbReference type="InterPro" id="IPR042095">
    <property type="entry name" value="SUMF_sf"/>
</dbReference>
<dbReference type="SUPFAM" id="SSF56436">
    <property type="entry name" value="C-type lectin-like"/>
    <property type="match status" value="1"/>
</dbReference>
<dbReference type="PANTHER" id="PTHR23150:SF19">
    <property type="entry name" value="FORMYLGLYCINE-GENERATING ENZYME"/>
    <property type="match status" value="1"/>
</dbReference>
<name>A0A418WIR2_9PROT</name>
<proteinExistence type="predicted"/>
<dbReference type="Pfam" id="PF03781">
    <property type="entry name" value="FGE-sulfatase"/>
    <property type="match status" value="1"/>
</dbReference>
<protein>
    <submittedName>
        <fullName evidence="2">Formylglycine-generating enzyme family protein</fullName>
    </submittedName>
</protein>
<gene>
    <name evidence="2" type="ORF">D3874_08085</name>
</gene>
<evidence type="ECO:0000313" key="2">
    <source>
        <dbReference type="EMBL" id="RJF89914.1"/>
    </source>
</evidence>
<accession>A0A418WIR2</accession>
<dbReference type="InterPro" id="IPR005532">
    <property type="entry name" value="SUMF_dom"/>
</dbReference>
<sequence length="267" mass="28705">MVLIPGGVYRLGSDDYYPEERPARLVDVDAFWLDRRPVTNGDFARFVAATGHVTLAERAAPAGSAVFTMTAGPVDLHDPSHWWRFVAGACWRAPRGPGSTLDGLDACPVVHVALADAQAFAAWAGKRLPSEAEWEAAATAADWSKTYPWGNRLMPEGRLMANIWTGAFPWYFAREGAPDPSPVGTFPPNGWGLYDMIGNVWELTASRFDREASCGCGPIQGTALLTAKGGSFLCAGDYCARYRPAARIGVSAESTAANVGFRCARST</sequence>
<dbReference type="Proteomes" id="UP000284605">
    <property type="component" value="Unassembled WGS sequence"/>
</dbReference>
<dbReference type="Gene3D" id="3.90.1580.10">
    <property type="entry name" value="paralog of FGE (formylglycine-generating enzyme)"/>
    <property type="match status" value="1"/>
</dbReference>
<dbReference type="EMBL" id="QYUK01000011">
    <property type="protein sequence ID" value="RJF89914.1"/>
    <property type="molecule type" value="Genomic_DNA"/>
</dbReference>
<dbReference type="InterPro" id="IPR051043">
    <property type="entry name" value="Sulfatase_Mod_Factor_Kinase"/>
</dbReference>
<dbReference type="PANTHER" id="PTHR23150">
    <property type="entry name" value="SULFATASE MODIFYING FACTOR 1, 2"/>
    <property type="match status" value="1"/>
</dbReference>
<dbReference type="InterPro" id="IPR016187">
    <property type="entry name" value="CTDL_fold"/>
</dbReference>
<dbReference type="AlphaFoldDB" id="A0A418WIR2"/>
<feature type="domain" description="Sulfatase-modifying factor enzyme-like" evidence="1">
    <location>
        <begin position="1"/>
        <end position="265"/>
    </location>
</feature>
<dbReference type="OrthoDB" id="9768004at2"/>
<comment type="caution">
    <text evidence="2">The sequence shown here is derived from an EMBL/GenBank/DDBJ whole genome shotgun (WGS) entry which is preliminary data.</text>
</comment>
<evidence type="ECO:0000313" key="3">
    <source>
        <dbReference type="Proteomes" id="UP000284605"/>
    </source>
</evidence>